<dbReference type="NCBIfam" id="TIGR00138">
    <property type="entry name" value="rsmG_gidB"/>
    <property type="match status" value="1"/>
</dbReference>
<dbReference type="GO" id="GO:0070043">
    <property type="term" value="F:rRNA (guanine-N7-)-methyltransferase activity"/>
    <property type="evidence" value="ECO:0007669"/>
    <property type="project" value="UniProtKB-UniRule"/>
</dbReference>
<dbReference type="PANTHER" id="PTHR31760:SF0">
    <property type="entry name" value="S-ADENOSYL-L-METHIONINE-DEPENDENT METHYLTRANSFERASES SUPERFAMILY PROTEIN"/>
    <property type="match status" value="1"/>
</dbReference>
<comment type="similarity">
    <text evidence="6">Belongs to the methyltransferase superfamily. RNA methyltransferase RsmG family.</text>
</comment>
<protein>
    <recommendedName>
        <fullName evidence="6">Ribosomal RNA small subunit methyltransferase G</fullName>
        <ecNumber evidence="6">2.1.1.170</ecNumber>
    </recommendedName>
    <alternativeName>
        <fullName evidence="6">16S rRNA 7-methylguanosine methyltransferase</fullName>
        <shortName evidence="6">16S rRNA m7G methyltransferase</shortName>
    </alternativeName>
</protein>
<comment type="function">
    <text evidence="6">Specifically methylates the N7 position of guanine in position 527 of 16S rRNA.</text>
</comment>
<gene>
    <name evidence="6" type="primary">rsmG</name>
    <name evidence="7" type="ORF">AVDCRST_MAG08-1210</name>
</gene>
<evidence type="ECO:0000256" key="3">
    <source>
        <dbReference type="ARBA" id="ARBA00022603"/>
    </source>
</evidence>
<dbReference type="PIRSF" id="PIRSF003078">
    <property type="entry name" value="GidB"/>
    <property type="match status" value="1"/>
</dbReference>
<dbReference type="AlphaFoldDB" id="A0A6J4HW51"/>
<proteinExistence type="inferred from homology"/>
<keyword evidence="4 6" id="KW-0808">Transferase</keyword>
<evidence type="ECO:0000256" key="6">
    <source>
        <dbReference type="HAMAP-Rule" id="MF_00074"/>
    </source>
</evidence>
<dbReference type="EC" id="2.1.1.170" evidence="6"/>
<dbReference type="HAMAP" id="MF_00074">
    <property type="entry name" value="16SrRNA_methyltr_G"/>
    <property type="match status" value="1"/>
</dbReference>
<dbReference type="EMBL" id="CADCTG010000117">
    <property type="protein sequence ID" value="CAA9232720.1"/>
    <property type="molecule type" value="Genomic_DNA"/>
</dbReference>
<dbReference type="GO" id="GO:0005829">
    <property type="term" value="C:cytosol"/>
    <property type="evidence" value="ECO:0007669"/>
    <property type="project" value="TreeGrafter"/>
</dbReference>
<keyword evidence="2 6" id="KW-0698">rRNA processing</keyword>
<organism evidence="7">
    <name type="scientific">uncultured Acetobacteraceae bacterium</name>
    <dbReference type="NCBI Taxonomy" id="169975"/>
    <lineage>
        <taxon>Bacteria</taxon>
        <taxon>Pseudomonadati</taxon>
        <taxon>Pseudomonadota</taxon>
        <taxon>Alphaproteobacteria</taxon>
        <taxon>Acetobacterales</taxon>
        <taxon>Acetobacteraceae</taxon>
        <taxon>environmental samples</taxon>
    </lineage>
</organism>
<feature type="binding site" evidence="6">
    <location>
        <position position="75"/>
    </location>
    <ligand>
        <name>S-adenosyl-L-methionine</name>
        <dbReference type="ChEBI" id="CHEBI:59789"/>
    </ligand>
</feature>
<keyword evidence="5 6" id="KW-0949">S-adenosyl-L-methionine</keyword>
<accession>A0A6J4HW51</accession>
<sequence>MKHSQERAFDVPRETTEKLRAFVDLLLRWNRRINLVSAKSAEDVWRRHVSDSLQLLPLLPPGSTSLLDIGSGAGFPGLVLAMATGSEVSLVEADKRKAAFLADASARLGLTAVKVHAERIEDAALPKARLLTARALAPLPELLRYAHTLLSPDGTALFPKGRAAERELEAASRDWTMRVERFTSRTDPSSTIFRISEVRPAAGFEA</sequence>
<evidence type="ECO:0000256" key="4">
    <source>
        <dbReference type="ARBA" id="ARBA00022679"/>
    </source>
</evidence>
<dbReference type="Pfam" id="PF02527">
    <property type="entry name" value="GidB"/>
    <property type="match status" value="1"/>
</dbReference>
<feature type="binding site" evidence="6">
    <location>
        <position position="70"/>
    </location>
    <ligand>
        <name>S-adenosyl-L-methionine</name>
        <dbReference type="ChEBI" id="CHEBI:59789"/>
    </ligand>
</feature>
<dbReference type="CDD" id="cd02440">
    <property type="entry name" value="AdoMet_MTases"/>
    <property type="match status" value="1"/>
</dbReference>
<evidence type="ECO:0000256" key="1">
    <source>
        <dbReference type="ARBA" id="ARBA00022490"/>
    </source>
</evidence>
<comment type="catalytic activity">
    <reaction evidence="6">
        <text>guanosine(527) in 16S rRNA + S-adenosyl-L-methionine = N(7)-methylguanosine(527) in 16S rRNA + S-adenosyl-L-homocysteine</text>
        <dbReference type="Rhea" id="RHEA:42732"/>
        <dbReference type="Rhea" id="RHEA-COMP:10209"/>
        <dbReference type="Rhea" id="RHEA-COMP:10210"/>
        <dbReference type="ChEBI" id="CHEBI:57856"/>
        <dbReference type="ChEBI" id="CHEBI:59789"/>
        <dbReference type="ChEBI" id="CHEBI:74269"/>
        <dbReference type="ChEBI" id="CHEBI:74480"/>
        <dbReference type="EC" id="2.1.1.170"/>
    </reaction>
</comment>
<evidence type="ECO:0000313" key="7">
    <source>
        <dbReference type="EMBL" id="CAA9232720.1"/>
    </source>
</evidence>
<dbReference type="SUPFAM" id="SSF53335">
    <property type="entry name" value="S-adenosyl-L-methionine-dependent methyltransferases"/>
    <property type="match status" value="1"/>
</dbReference>
<keyword evidence="3 6" id="KW-0489">Methyltransferase</keyword>
<dbReference type="InterPro" id="IPR029063">
    <property type="entry name" value="SAM-dependent_MTases_sf"/>
</dbReference>
<feature type="binding site" evidence="6">
    <location>
        <begin position="120"/>
        <end position="121"/>
    </location>
    <ligand>
        <name>S-adenosyl-L-methionine</name>
        <dbReference type="ChEBI" id="CHEBI:59789"/>
    </ligand>
</feature>
<dbReference type="InterPro" id="IPR003682">
    <property type="entry name" value="rRNA_ssu_MeTfrase_G"/>
</dbReference>
<keyword evidence="1 6" id="KW-0963">Cytoplasm</keyword>
<reference evidence="7" key="1">
    <citation type="submission" date="2020-02" db="EMBL/GenBank/DDBJ databases">
        <authorList>
            <person name="Meier V. D."/>
        </authorList>
    </citation>
    <scope>NUCLEOTIDE SEQUENCE</scope>
    <source>
        <strain evidence="7">AVDCRST_MAG08</strain>
    </source>
</reference>
<name>A0A6J4HW51_9PROT</name>
<evidence type="ECO:0000256" key="5">
    <source>
        <dbReference type="ARBA" id="ARBA00022691"/>
    </source>
</evidence>
<dbReference type="PANTHER" id="PTHR31760">
    <property type="entry name" value="S-ADENOSYL-L-METHIONINE-DEPENDENT METHYLTRANSFERASES SUPERFAMILY PROTEIN"/>
    <property type="match status" value="1"/>
</dbReference>
<comment type="subcellular location">
    <subcellularLocation>
        <location evidence="6">Cytoplasm</location>
    </subcellularLocation>
</comment>
<dbReference type="Gene3D" id="3.40.50.150">
    <property type="entry name" value="Vaccinia Virus protein VP39"/>
    <property type="match status" value="1"/>
</dbReference>
<evidence type="ECO:0000256" key="2">
    <source>
        <dbReference type="ARBA" id="ARBA00022552"/>
    </source>
</evidence>
<comment type="caution">
    <text evidence="6">Lacks conserved residue(s) required for the propagation of feature annotation.</text>
</comment>
<feature type="binding site" evidence="6">
    <location>
        <position position="134"/>
    </location>
    <ligand>
        <name>S-adenosyl-L-methionine</name>
        <dbReference type="ChEBI" id="CHEBI:59789"/>
    </ligand>
</feature>